<sequence>MPRKKAKIDISLHPEVENRVSNVTKEYYKKELESLDPINEGEVNIHTSYIYLNGDEVEASVIIRNGLQNTINFDKLPIMITDEDNNIYFRGTFEATDIGDIPPLSARPWKFYIKLEDMFIKDINEKKLMVKFDTERLQAQVNDPNRIDLILPSDINKDERDAIVEFIQKMPPLEEKTVDLDVFSEAYSSEKETLYLTYVVRNGAYQDVKLDYLPYNFNKNGENKQIKLEWDGIVIPKRSIRVFKFEVKGI</sequence>
<dbReference type="OrthoDB" id="1907642at2"/>
<dbReference type="eggNOG" id="ENOG502Z9IH">
    <property type="taxonomic scope" value="Bacteria"/>
</dbReference>
<protein>
    <submittedName>
        <fullName evidence="1">Conserved domain protein</fullName>
    </submittedName>
</protein>
<dbReference type="NCBIfam" id="TIGR04398">
    <property type="entry name" value="SLAP_DUP"/>
    <property type="match status" value="2"/>
</dbReference>
<keyword evidence="2" id="KW-1185">Reference proteome</keyword>
<dbReference type="HOGENOM" id="CLU_078151_0_0_9"/>
<dbReference type="AlphaFoldDB" id="R7RPF6"/>
<reference evidence="1" key="1">
    <citation type="submission" date="2013-03" db="EMBL/GenBank/DDBJ databases">
        <title>Draft genome sequence of the hydrogen-ethanol-producing anaerobic alkalithermophilic Caloramator celere.</title>
        <authorList>
            <person name="Ciranna A."/>
            <person name="Larjo A."/>
            <person name="Kivisto A."/>
            <person name="Santala V."/>
            <person name="Roos C."/>
            <person name="Karp M."/>
        </authorList>
    </citation>
    <scope>NUCLEOTIDE SEQUENCE [LARGE SCALE GENOMIC DNA]</scope>
    <source>
        <strain evidence="1">DSM 8682</strain>
    </source>
</reference>
<proteinExistence type="predicted"/>
<name>R7RPF6_9CLOT</name>
<accession>R7RPF6</accession>
<dbReference type="Proteomes" id="UP000014923">
    <property type="component" value="Unassembled WGS sequence"/>
</dbReference>
<dbReference type="RefSeq" id="WP_018660252.1">
    <property type="nucleotide sequence ID" value="NZ_HF952018.1"/>
</dbReference>
<evidence type="ECO:0000313" key="1">
    <source>
        <dbReference type="EMBL" id="CDF57256.1"/>
    </source>
</evidence>
<evidence type="ECO:0000313" key="2">
    <source>
        <dbReference type="Proteomes" id="UP000014923"/>
    </source>
</evidence>
<gene>
    <name evidence="1" type="ORF">TCEL_01170</name>
</gene>
<dbReference type="EMBL" id="CAVN010000086">
    <property type="protein sequence ID" value="CDF57256.1"/>
    <property type="molecule type" value="Genomic_DNA"/>
</dbReference>
<dbReference type="InterPro" id="IPR030910">
    <property type="entry name" value="SLAP_dom"/>
</dbReference>
<organism evidence="1 2">
    <name type="scientific">Thermobrachium celere DSM 8682</name>
    <dbReference type="NCBI Taxonomy" id="941824"/>
    <lineage>
        <taxon>Bacteria</taxon>
        <taxon>Bacillati</taxon>
        <taxon>Bacillota</taxon>
        <taxon>Clostridia</taxon>
        <taxon>Eubacteriales</taxon>
        <taxon>Clostridiaceae</taxon>
        <taxon>Thermobrachium</taxon>
    </lineage>
</organism>
<comment type="caution">
    <text evidence="1">The sequence shown here is derived from an EMBL/GenBank/DDBJ whole genome shotgun (WGS) entry which is preliminary data.</text>
</comment>